<feature type="transmembrane region" description="Helical" evidence="5">
    <location>
        <begin position="230"/>
        <end position="250"/>
    </location>
</feature>
<dbReference type="AlphaFoldDB" id="A0A510UV23"/>
<dbReference type="Pfam" id="PF07690">
    <property type="entry name" value="MFS_1"/>
    <property type="match status" value="1"/>
</dbReference>
<feature type="transmembrane region" description="Helical" evidence="5">
    <location>
        <begin position="381"/>
        <end position="400"/>
    </location>
</feature>
<dbReference type="Gene3D" id="1.20.1250.20">
    <property type="entry name" value="MFS general substrate transporter like domains"/>
    <property type="match status" value="1"/>
</dbReference>
<name>A0A510UV23_9CELL</name>
<accession>A0A510UV23</accession>
<dbReference type="RefSeq" id="WP_186811496.1">
    <property type="nucleotide sequence ID" value="NZ_BJUA01000009.1"/>
</dbReference>
<feature type="domain" description="Major facilitator superfamily (MFS) profile" evidence="6">
    <location>
        <begin position="230"/>
        <end position="420"/>
    </location>
</feature>
<keyword evidence="8" id="KW-1185">Reference proteome</keyword>
<feature type="transmembrane region" description="Helical" evidence="5">
    <location>
        <begin position="319"/>
        <end position="343"/>
    </location>
</feature>
<gene>
    <name evidence="7" type="ORF">CPE01_20890</name>
</gene>
<comment type="caution">
    <text evidence="7">The sequence shown here is derived from an EMBL/GenBank/DDBJ whole genome shotgun (WGS) entry which is preliminary data.</text>
</comment>
<keyword evidence="4 5" id="KW-0472">Membrane</keyword>
<dbReference type="InterPro" id="IPR011701">
    <property type="entry name" value="MFS"/>
</dbReference>
<organism evidence="7 8">
    <name type="scientific">Cellulomonas persica</name>
    <dbReference type="NCBI Taxonomy" id="76861"/>
    <lineage>
        <taxon>Bacteria</taxon>
        <taxon>Bacillati</taxon>
        <taxon>Actinomycetota</taxon>
        <taxon>Actinomycetes</taxon>
        <taxon>Micrococcales</taxon>
        <taxon>Cellulomonadaceae</taxon>
        <taxon>Cellulomonas</taxon>
    </lineage>
</organism>
<dbReference type="InterPro" id="IPR020846">
    <property type="entry name" value="MFS_dom"/>
</dbReference>
<dbReference type="EMBL" id="BJUA01000009">
    <property type="protein sequence ID" value="GEK18356.1"/>
    <property type="molecule type" value="Genomic_DNA"/>
</dbReference>
<feature type="transmembrane region" description="Helical" evidence="5">
    <location>
        <begin position="177"/>
        <end position="195"/>
    </location>
</feature>
<feature type="transmembrane region" description="Helical" evidence="5">
    <location>
        <begin position="111"/>
        <end position="134"/>
    </location>
</feature>
<comment type="subcellular location">
    <subcellularLocation>
        <location evidence="1">Cell membrane</location>
        <topology evidence="1">Multi-pass membrane protein</topology>
    </subcellularLocation>
</comment>
<dbReference type="InterPro" id="IPR036259">
    <property type="entry name" value="MFS_trans_sf"/>
</dbReference>
<dbReference type="SUPFAM" id="SSF103473">
    <property type="entry name" value="MFS general substrate transporter"/>
    <property type="match status" value="1"/>
</dbReference>
<feature type="transmembrane region" description="Helical" evidence="5">
    <location>
        <begin position="146"/>
        <end position="165"/>
    </location>
</feature>
<evidence type="ECO:0000256" key="4">
    <source>
        <dbReference type="ARBA" id="ARBA00023136"/>
    </source>
</evidence>
<protein>
    <submittedName>
        <fullName evidence="7">MFS transporter</fullName>
    </submittedName>
</protein>
<feature type="transmembrane region" description="Helical" evidence="5">
    <location>
        <begin position="296"/>
        <end position="313"/>
    </location>
</feature>
<dbReference type="GO" id="GO:0022857">
    <property type="term" value="F:transmembrane transporter activity"/>
    <property type="evidence" value="ECO:0007669"/>
    <property type="project" value="InterPro"/>
</dbReference>
<evidence type="ECO:0000313" key="7">
    <source>
        <dbReference type="EMBL" id="GEK18356.1"/>
    </source>
</evidence>
<proteinExistence type="predicted"/>
<feature type="transmembrane region" description="Helical" evidence="5">
    <location>
        <begin position="355"/>
        <end position="375"/>
    </location>
</feature>
<reference evidence="7 8" key="1">
    <citation type="submission" date="2019-07" db="EMBL/GenBank/DDBJ databases">
        <title>Whole genome shotgun sequence of Cellulomonas persica NBRC 101101.</title>
        <authorList>
            <person name="Hosoyama A."/>
            <person name="Uohara A."/>
            <person name="Ohji S."/>
            <person name="Ichikawa N."/>
        </authorList>
    </citation>
    <scope>NUCLEOTIDE SEQUENCE [LARGE SCALE GENOMIC DNA]</scope>
    <source>
        <strain evidence="7 8">NBRC 101101</strain>
    </source>
</reference>
<dbReference type="GO" id="GO:0005886">
    <property type="term" value="C:plasma membrane"/>
    <property type="evidence" value="ECO:0007669"/>
    <property type="project" value="UniProtKB-SubCell"/>
</dbReference>
<evidence type="ECO:0000259" key="6">
    <source>
        <dbReference type="PROSITE" id="PS50850"/>
    </source>
</evidence>
<dbReference type="PANTHER" id="PTHR23534">
    <property type="entry name" value="MFS PERMEASE"/>
    <property type="match status" value="1"/>
</dbReference>
<feature type="transmembrane region" description="Helical" evidence="5">
    <location>
        <begin position="87"/>
        <end position="105"/>
    </location>
</feature>
<evidence type="ECO:0000256" key="2">
    <source>
        <dbReference type="ARBA" id="ARBA00022692"/>
    </source>
</evidence>
<evidence type="ECO:0000256" key="5">
    <source>
        <dbReference type="SAM" id="Phobius"/>
    </source>
</evidence>
<feature type="transmembrane region" description="Helical" evidence="5">
    <location>
        <begin position="270"/>
        <end position="289"/>
    </location>
</feature>
<feature type="transmembrane region" description="Helical" evidence="5">
    <location>
        <begin position="30"/>
        <end position="51"/>
    </location>
</feature>
<keyword evidence="3 5" id="KW-1133">Transmembrane helix</keyword>
<dbReference type="Proteomes" id="UP000321386">
    <property type="component" value="Unassembled WGS sequence"/>
</dbReference>
<evidence type="ECO:0000256" key="1">
    <source>
        <dbReference type="ARBA" id="ARBA00004651"/>
    </source>
</evidence>
<evidence type="ECO:0000256" key="3">
    <source>
        <dbReference type="ARBA" id="ARBA00022989"/>
    </source>
</evidence>
<keyword evidence="2 5" id="KW-0812">Transmembrane</keyword>
<dbReference type="PANTHER" id="PTHR23534:SF1">
    <property type="entry name" value="MAJOR FACILITATOR SUPERFAMILY PROTEIN"/>
    <property type="match status" value="1"/>
</dbReference>
<evidence type="ECO:0000313" key="8">
    <source>
        <dbReference type="Proteomes" id="UP000321386"/>
    </source>
</evidence>
<sequence>MTSSDALARPLVGPRVDGPRLTRRLVPAQSLYTFGISIDLTLTGIVGAHLAPTRALATLPFSLMPVVAAASTFALSRWIGRSGYRRVFATAPLAAVAAGLVSAYAVHVGSFALFCLGTALVGVYQAGAGYYRYAVAEANPAERARAITTLLAGGLLAALVGPFLATSVRDLGPTPHVASYLLVAAFAALAVVWNARLPRDLAHLTGPGAAHDDAPAAAPRSRRELWTQPVLVLGVLATALAAAAMSSLMTAGPVAGMDMGHTENQAAFSVQLHMIGMYAPGLLVARWIGRLGERRVALLGALVLGAAGLATLRPETVSFVVAMTLAGVGWNLAGSGGAAMVAASYRPAERGRVQPVAELVATVAAVVGSLGAGLATTATGWPVLGVAVAAASAVVVLALVRPLPVRPRRAGRDSGGGGVG</sequence>
<feature type="transmembrane region" description="Helical" evidence="5">
    <location>
        <begin position="57"/>
        <end position="75"/>
    </location>
</feature>
<dbReference type="PROSITE" id="PS50850">
    <property type="entry name" value="MFS"/>
    <property type="match status" value="1"/>
</dbReference>